<dbReference type="GO" id="GO:0005975">
    <property type="term" value="P:carbohydrate metabolic process"/>
    <property type="evidence" value="ECO:0007669"/>
    <property type="project" value="InterPro"/>
</dbReference>
<sequence length="105" mass="10736">RVAGGGAQSDLLTQLLAHAAGLRTVRPRCTEASLLGAAGVAFTALGYATDLNALMQTLNPPQTLCTPDAAATAGYRAQATVIDGLLRALTEAQQARSENADDELA</sequence>
<dbReference type="Gene3D" id="3.30.420.40">
    <property type="match status" value="1"/>
</dbReference>
<dbReference type="Proteomes" id="UP000230790">
    <property type="component" value="Unassembled WGS sequence"/>
</dbReference>
<evidence type="ECO:0000313" key="3">
    <source>
        <dbReference type="Proteomes" id="UP000230790"/>
    </source>
</evidence>
<evidence type="ECO:0000259" key="1">
    <source>
        <dbReference type="Pfam" id="PF02782"/>
    </source>
</evidence>
<dbReference type="SUPFAM" id="SSF53067">
    <property type="entry name" value="Actin-like ATPase domain"/>
    <property type="match status" value="1"/>
</dbReference>
<proteinExistence type="predicted"/>
<dbReference type="EMBL" id="PGTN01000844">
    <property type="protein sequence ID" value="PJF45696.1"/>
    <property type="molecule type" value="Genomic_DNA"/>
</dbReference>
<feature type="non-terminal residue" evidence="2">
    <location>
        <position position="1"/>
    </location>
</feature>
<organism evidence="2 3">
    <name type="scientific">Candidatus Thermofonsia Clade 3 bacterium</name>
    <dbReference type="NCBI Taxonomy" id="2364212"/>
    <lineage>
        <taxon>Bacteria</taxon>
        <taxon>Bacillati</taxon>
        <taxon>Chloroflexota</taxon>
        <taxon>Candidatus Thermofontia</taxon>
        <taxon>Candidatus Thermofonsia Clade 3</taxon>
    </lineage>
</organism>
<feature type="domain" description="Carbohydrate kinase FGGY C-terminal" evidence="1">
    <location>
        <begin position="2"/>
        <end position="44"/>
    </location>
</feature>
<dbReference type="InterPro" id="IPR043129">
    <property type="entry name" value="ATPase_NBD"/>
</dbReference>
<evidence type="ECO:0000313" key="2">
    <source>
        <dbReference type="EMBL" id="PJF45696.1"/>
    </source>
</evidence>
<dbReference type="AlphaFoldDB" id="A0A2M8Q7B7"/>
<dbReference type="InterPro" id="IPR018485">
    <property type="entry name" value="FGGY_C"/>
</dbReference>
<dbReference type="GO" id="GO:0016301">
    <property type="term" value="F:kinase activity"/>
    <property type="evidence" value="ECO:0007669"/>
    <property type="project" value="InterPro"/>
</dbReference>
<accession>A0A2M8Q7B7</accession>
<reference evidence="2 3" key="1">
    <citation type="submission" date="2017-11" db="EMBL/GenBank/DDBJ databases">
        <title>Evolution of Phototrophy in the Chloroflexi Phylum Driven by Horizontal Gene Transfer.</title>
        <authorList>
            <person name="Ward L.M."/>
            <person name="Hemp J."/>
            <person name="Shih P.M."/>
            <person name="Mcglynn S.E."/>
            <person name="Fischer W."/>
        </authorList>
    </citation>
    <scope>NUCLEOTIDE SEQUENCE [LARGE SCALE GENOMIC DNA]</scope>
    <source>
        <strain evidence="2">JP3_7</strain>
    </source>
</reference>
<gene>
    <name evidence="2" type="ORF">CUN48_17580</name>
</gene>
<dbReference type="Pfam" id="PF02782">
    <property type="entry name" value="FGGY_C"/>
    <property type="match status" value="1"/>
</dbReference>
<comment type="caution">
    <text evidence="2">The sequence shown here is derived from an EMBL/GenBank/DDBJ whole genome shotgun (WGS) entry which is preliminary data.</text>
</comment>
<name>A0A2M8Q7B7_9CHLR</name>
<protein>
    <recommendedName>
        <fullName evidence="1">Carbohydrate kinase FGGY C-terminal domain-containing protein</fullName>
    </recommendedName>
</protein>